<feature type="domain" description="Gfo/Idh/MocA-like oxidoreductase N-terminal" evidence="1">
    <location>
        <begin position="5"/>
        <end position="122"/>
    </location>
</feature>
<dbReference type="RefSeq" id="WP_124799346.1">
    <property type="nucleotide sequence ID" value="NZ_CP034170.1"/>
</dbReference>
<organism evidence="3 4">
    <name type="scientific">Nakamurella antarctica</name>
    <dbReference type="NCBI Taxonomy" id="1902245"/>
    <lineage>
        <taxon>Bacteria</taxon>
        <taxon>Bacillati</taxon>
        <taxon>Actinomycetota</taxon>
        <taxon>Actinomycetes</taxon>
        <taxon>Nakamurellales</taxon>
        <taxon>Nakamurellaceae</taxon>
        <taxon>Nakamurella</taxon>
    </lineage>
</organism>
<sequence length="357" mass="38939">MSRRLRVGAIGAGWWATTNHFPLLAARDDVELIGVVRPDEEILHTVKKEFGFQTAFTDYRDLLKEDLDAVIVSTPHHVHFEHTMAALASGAHTLCEKPMTLTALDAWKIVKEAERREKNVLVPFGWNYAPFIVEARRALHDVGIGEVEYVQAFMASPTKQFFSGAGTVPSQWTPSIASPDPGTWQNPLQGGGYAHGQLSHLVALALWLTDLRGVSVRALASGPGAGVDLYNCSTVAFNNGAQGTLAGAGTLPDDDKFQVDIRLFGSEGVLLLDVERERAEIRRHDGVVWSASPLANEGAYQCVEPLNRFVDLALGRDVENNSPAELGARTVEIVAAIQESSFRDGEKVFIEQLTLAD</sequence>
<evidence type="ECO:0000313" key="3">
    <source>
        <dbReference type="EMBL" id="AZI58437.1"/>
    </source>
</evidence>
<dbReference type="GO" id="GO:0000166">
    <property type="term" value="F:nucleotide binding"/>
    <property type="evidence" value="ECO:0007669"/>
    <property type="project" value="InterPro"/>
</dbReference>
<dbReference type="PANTHER" id="PTHR43377">
    <property type="entry name" value="BILIVERDIN REDUCTASE A"/>
    <property type="match status" value="1"/>
</dbReference>
<dbReference type="AlphaFoldDB" id="A0A3G8ZNQ1"/>
<dbReference type="KEGG" id="nak:EH165_10105"/>
<dbReference type="Gene3D" id="3.40.50.720">
    <property type="entry name" value="NAD(P)-binding Rossmann-like Domain"/>
    <property type="match status" value="1"/>
</dbReference>
<dbReference type="InterPro" id="IPR000683">
    <property type="entry name" value="Gfo/Idh/MocA-like_OxRdtase_N"/>
</dbReference>
<keyword evidence="4" id="KW-1185">Reference proteome</keyword>
<accession>A0A3G8ZNQ1</accession>
<reference evidence="3 4" key="1">
    <citation type="submission" date="2018-11" db="EMBL/GenBank/DDBJ databases">
        <authorList>
            <person name="Da X."/>
        </authorList>
    </citation>
    <scope>NUCLEOTIDE SEQUENCE [LARGE SCALE GENOMIC DNA]</scope>
    <source>
        <strain evidence="3 4">S14-144</strain>
    </source>
</reference>
<dbReference type="OrthoDB" id="9792085at2"/>
<evidence type="ECO:0000313" key="4">
    <source>
        <dbReference type="Proteomes" id="UP000268084"/>
    </source>
</evidence>
<proteinExistence type="predicted"/>
<dbReference type="PANTHER" id="PTHR43377:SF1">
    <property type="entry name" value="BILIVERDIN REDUCTASE A"/>
    <property type="match status" value="1"/>
</dbReference>
<reference evidence="3 4" key="2">
    <citation type="submission" date="2018-12" db="EMBL/GenBank/DDBJ databases">
        <title>Nakamurella antarcticus sp. nov., isolated from Antarctica South Shetland Islands soil.</title>
        <authorList>
            <person name="Peng F."/>
        </authorList>
    </citation>
    <scope>NUCLEOTIDE SEQUENCE [LARGE SCALE GENOMIC DNA]</scope>
    <source>
        <strain evidence="3 4">S14-144</strain>
    </source>
</reference>
<feature type="domain" description="GFO/IDH/MocA-like oxidoreductase" evidence="2">
    <location>
        <begin position="134"/>
        <end position="270"/>
    </location>
</feature>
<evidence type="ECO:0000259" key="1">
    <source>
        <dbReference type="Pfam" id="PF01408"/>
    </source>
</evidence>
<evidence type="ECO:0000259" key="2">
    <source>
        <dbReference type="Pfam" id="PF22725"/>
    </source>
</evidence>
<dbReference type="Pfam" id="PF01408">
    <property type="entry name" value="GFO_IDH_MocA"/>
    <property type="match status" value="1"/>
</dbReference>
<protein>
    <submittedName>
        <fullName evidence="3">Gfo/Idh/MocA family oxidoreductase</fullName>
    </submittedName>
</protein>
<gene>
    <name evidence="3" type="ORF">EH165_10105</name>
</gene>
<dbReference type="Pfam" id="PF22725">
    <property type="entry name" value="GFO_IDH_MocA_C3"/>
    <property type="match status" value="1"/>
</dbReference>
<dbReference type="InterPro" id="IPR036291">
    <property type="entry name" value="NAD(P)-bd_dom_sf"/>
</dbReference>
<dbReference type="SUPFAM" id="SSF55347">
    <property type="entry name" value="Glyceraldehyde-3-phosphate dehydrogenase-like, C-terminal domain"/>
    <property type="match status" value="1"/>
</dbReference>
<dbReference type="Gene3D" id="3.30.360.10">
    <property type="entry name" value="Dihydrodipicolinate Reductase, domain 2"/>
    <property type="match status" value="1"/>
</dbReference>
<name>A0A3G8ZNQ1_9ACTN</name>
<dbReference type="SUPFAM" id="SSF51735">
    <property type="entry name" value="NAD(P)-binding Rossmann-fold domains"/>
    <property type="match status" value="1"/>
</dbReference>
<dbReference type="EMBL" id="CP034170">
    <property type="protein sequence ID" value="AZI58437.1"/>
    <property type="molecule type" value="Genomic_DNA"/>
</dbReference>
<dbReference type="Proteomes" id="UP000268084">
    <property type="component" value="Chromosome"/>
</dbReference>
<dbReference type="InterPro" id="IPR051450">
    <property type="entry name" value="Gfo/Idh/MocA_Oxidoreductases"/>
</dbReference>
<dbReference type="InterPro" id="IPR055170">
    <property type="entry name" value="GFO_IDH_MocA-like_dom"/>
</dbReference>